<protein>
    <submittedName>
        <fullName evidence="3">Uncharacterized protein</fullName>
    </submittedName>
</protein>
<evidence type="ECO:0000256" key="1">
    <source>
        <dbReference type="SAM" id="Coils"/>
    </source>
</evidence>
<feature type="compositionally biased region" description="Low complexity" evidence="2">
    <location>
        <begin position="383"/>
        <end position="398"/>
    </location>
</feature>
<dbReference type="AlphaFoldDB" id="A0A6C0EE54"/>
<organism evidence="3">
    <name type="scientific">viral metagenome</name>
    <dbReference type="NCBI Taxonomy" id="1070528"/>
    <lineage>
        <taxon>unclassified sequences</taxon>
        <taxon>metagenomes</taxon>
        <taxon>organismal metagenomes</taxon>
    </lineage>
</organism>
<feature type="compositionally biased region" description="Basic residues" evidence="2">
    <location>
        <begin position="414"/>
        <end position="424"/>
    </location>
</feature>
<feature type="compositionally biased region" description="Low complexity" evidence="2">
    <location>
        <begin position="432"/>
        <end position="454"/>
    </location>
</feature>
<feature type="region of interest" description="Disordered" evidence="2">
    <location>
        <begin position="367"/>
        <end position="454"/>
    </location>
</feature>
<accession>A0A6C0EE54</accession>
<dbReference type="Pfam" id="PF19071">
    <property type="entry name" value="DUF5767"/>
    <property type="match status" value="1"/>
</dbReference>
<evidence type="ECO:0000313" key="3">
    <source>
        <dbReference type="EMBL" id="QHT25625.1"/>
    </source>
</evidence>
<feature type="coiled-coil region" evidence="1">
    <location>
        <begin position="264"/>
        <end position="311"/>
    </location>
</feature>
<keyword evidence="1" id="KW-0175">Coiled coil</keyword>
<reference evidence="3" key="1">
    <citation type="journal article" date="2020" name="Nature">
        <title>Giant virus diversity and host interactions through global metagenomics.</title>
        <authorList>
            <person name="Schulz F."/>
            <person name="Roux S."/>
            <person name="Paez-Espino D."/>
            <person name="Jungbluth S."/>
            <person name="Walsh D.A."/>
            <person name="Denef V.J."/>
            <person name="McMahon K.D."/>
            <person name="Konstantinidis K.T."/>
            <person name="Eloe-Fadrosh E.A."/>
            <person name="Kyrpides N.C."/>
            <person name="Woyke T."/>
        </authorList>
    </citation>
    <scope>NUCLEOTIDE SEQUENCE</scope>
    <source>
        <strain evidence="3">GVMAG-M-3300023179-27</strain>
    </source>
</reference>
<feature type="compositionally biased region" description="Basic and acidic residues" evidence="2">
    <location>
        <begin position="367"/>
        <end position="382"/>
    </location>
</feature>
<dbReference type="EMBL" id="MN739773">
    <property type="protein sequence ID" value="QHT25625.1"/>
    <property type="molecule type" value="Genomic_DNA"/>
</dbReference>
<feature type="compositionally biased region" description="Basic and acidic residues" evidence="2">
    <location>
        <begin position="58"/>
        <end position="102"/>
    </location>
</feature>
<sequence>MAKYGSETNMYPEMMADTSKLIDTNERQYFQKGHTYGNHNDDLDDNIDKYRTINQNNNDDHKNENVEKNDFDHRPTVENNHSAKDNSDKVQSKNEEENLTNEEKKLRNLAMLRKLGELKQNGVILSQNYNINSDYNSMKYEYELHVGIKTKRNTVQWMSNMMCAIVKGVELLNDKHNPFDLKLSGWSDNVIATKSDYYDVLGEIYEEYTGTGKKMNPILKLFLMLTSSVATIQLHKGIINSLPDRESKLEEDDEYIQKMRAKALQESKNENKFEEKMNEEANQQLRDLQYLKERELEIKRAERELEENNSNFNKFKSGLELSDTIRGSERRRTLTEQREYNRQEELVRQEFERQKREELLREKKKLEQFVRSSSKESSEKSSDTSSVMTTKSSKSKISVNRDLMNVLDNEMKSPKKAPKRVVKKAKNEFDSITIGSTKNKNKNGKGYISISKND</sequence>
<feature type="region of interest" description="Disordered" evidence="2">
    <location>
        <begin position="33"/>
        <end position="102"/>
    </location>
</feature>
<proteinExistence type="predicted"/>
<dbReference type="InterPro" id="IPR043910">
    <property type="entry name" value="DUF5767"/>
</dbReference>
<evidence type="ECO:0000256" key="2">
    <source>
        <dbReference type="SAM" id="MobiDB-lite"/>
    </source>
</evidence>
<name>A0A6C0EE54_9ZZZZ</name>